<dbReference type="EMBL" id="JAJJMA010229584">
    <property type="protein sequence ID" value="MCL7041960.1"/>
    <property type="molecule type" value="Genomic_DNA"/>
</dbReference>
<protein>
    <recommendedName>
        <fullName evidence="6">S-protein homolog</fullName>
    </recommendedName>
</protein>
<comment type="similarity">
    <text evidence="2 6">Belongs to the plant self-incompatibility (S1) protein family.</text>
</comment>
<evidence type="ECO:0000256" key="3">
    <source>
        <dbReference type="ARBA" id="ARBA00022471"/>
    </source>
</evidence>
<reference evidence="7" key="1">
    <citation type="submission" date="2022-03" db="EMBL/GenBank/DDBJ databases">
        <title>A functionally conserved STORR gene fusion in Papaver species that diverged 16.8 million years ago.</title>
        <authorList>
            <person name="Catania T."/>
        </authorList>
    </citation>
    <scope>NUCLEOTIDE SEQUENCE</scope>
    <source>
        <strain evidence="7">S-191538</strain>
    </source>
</reference>
<keyword evidence="5 6" id="KW-0732">Signal</keyword>
<evidence type="ECO:0000313" key="8">
    <source>
        <dbReference type="Proteomes" id="UP001177140"/>
    </source>
</evidence>
<dbReference type="InterPro" id="IPR010264">
    <property type="entry name" value="Self-incomp_S1"/>
</dbReference>
<dbReference type="AlphaFoldDB" id="A0AA41VIM8"/>
<comment type="caution">
    <text evidence="7">The sequence shown here is derived from an EMBL/GenBank/DDBJ whole genome shotgun (WGS) entry which is preliminary data.</text>
</comment>
<accession>A0AA41VIM8</accession>
<gene>
    <name evidence="7" type="ORF">MKW94_001430</name>
</gene>
<evidence type="ECO:0000256" key="4">
    <source>
        <dbReference type="ARBA" id="ARBA00022525"/>
    </source>
</evidence>
<evidence type="ECO:0000256" key="6">
    <source>
        <dbReference type="RuleBase" id="RU367044"/>
    </source>
</evidence>
<dbReference type="PANTHER" id="PTHR31232:SF155">
    <property type="entry name" value="PLANT SELF-INCOMPATIBILITY PROTEIN S1 FAMILY"/>
    <property type="match status" value="1"/>
</dbReference>
<evidence type="ECO:0000256" key="1">
    <source>
        <dbReference type="ARBA" id="ARBA00004613"/>
    </source>
</evidence>
<dbReference type="GO" id="GO:0060320">
    <property type="term" value="P:rejection of self pollen"/>
    <property type="evidence" value="ECO:0007669"/>
    <property type="project" value="UniProtKB-KW"/>
</dbReference>
<evidence type="ECO:0000313" key="7">
    <source>
        <dbReference type="EMBL" id="MCL7041960.1"/>
    </source>
</evidence>
<organism evidence="7 8">
    <name type="scientific">Papaver nudicaule</name>
    <name type="common">Iceland poppy</name>
    <dbReference type="NCBI Taxonomy" id="74823"/>
    <lineage>
        <taxon>Eukaryota</taxon>
        <taxon>Viridiplantae</taxon>
        <taxon>Streptophyta</taxon>
        <taxon>Embryophyta</taxon>
        <taxon>Tracheophyta</taxon>
        <taxon>Spermatophyta</taxon>
        <taxon>Magnoliopsida</taxon>
        <taxon>Ranunculales</taxon>
        <taxon>Papaveraceae</taxon>
        <taxon>Papaveroideae</taxon>
        <taxon>Papaver</taxon>
    </lineage>
</organism>
<feature type="signal peptide" evidence="6">
    <location>
        <begin position="1"/>
        <end position="26"/>
    </location>
</feature>
<keyword evidence="4 6" id="KW-0964">Secreted</keyword>
<comment type="subcellular location">
    <subcellularLocation>
        <location evidence="1 6">Secreted</location>
    </subcellularLocation>
</comment>
<evidence type="ECO:0000256" key="2">
    <source>
        <dbReference type="ARBA" id="ARBA00005581"/>
    </source>
</evidence>
<dbReference type="Pfam" id="PF05938">
    <property type="entry name" value="Self-incomp_S1"/>
    <property type="match status" value="1"/>
</dbReference>
<sequence length="154" mass="18329">MGIRLSHVNVIVHLFLFSALVSKGSSLFESKTAVHIRNDIEGDSAVFLNFHCQSGDDDLGYRGLKFGEEWHWKFRVRLGSTYFWCDYQWYDNLNHRWYEGSHEVYDAKSDFPLVPHYFNLCHTDCVWSARRDGIYLLRHPEGTWERRYTWPGVF</sequence>
<feature type="chain" id="PRO_5041489314" description="S-protein homolog" evidence="6">
    <location>
        <begin position="27"/>
        <end position="154"/>
    </location>
</feature>
<dbReference type="Proteomes" id="UP001177140">
    <property type="component" value="Unassembled WGS sequence"/>
</dbReference>
<dbReference type="PANTHER" id="PTHR31232">
    <property type="match status" value="1"/>
</dbReference>
<dbReference type="GO" id="GO:0005576">
    <property type="term" value="C:extracellular region"/>
    <property type="evidence" value="ECO:0007669"/>
    <property type="project" value="UniProtKB-SubCell"/>
</dbReference>
<keyword evidence="8" id="KW-1185">Reference proteome</keyword>
<evidence type="ECO:0000256" key="5">
    <source>
        <dbReference type="ARBA" id="ARBA00022729"/>
    </source>
</evidence>
<proteinExistence type="inferred from homology"/>
<name>A0AA41VIM8_PAPNU</name>
<keyword evidence="3 6" id="KW-0713">Self-incompatibility</keyword>